<dbReference type="FunFam" id="3.20.20.60:FF:000003">
    <property type="entry name" value="3-methyl-2-oxobutanoate hydroxymethyltransferase"/>
    <property type="match status" value="1"/>
</dbReference>
<name>A0A643CL01_ANAMA</name>
<sequence>MLLNILDIQAKKGLEKIACLTAYTFPMARILDEHCDLILVGDSVGQTVYGMESTLSVTLDMMIAHGKAVVKARSKALVVVDMPFASYYTPELAYKNASRILSETGCDAVKLEGGVCVAEEIAFLVARGIPVMGHVGLMPQHFNQLGGYKCQGKTDSSRQHIKEDAKAVCEAGAFCVVLECISPSLAAELTQELPVPTIGIGASNACDGQILVVDDMLGQSSRYPKFVKRFADLEHTIKDAVVGYVRAVKCSEFPGDEHCYSDGPHLRVFRAHPHHAQ</sequence>
<dbReference type="GO" id="GO:0015940">
    <property type="term" value="P:pantothenate biosynthetic process"/>
    <property type="evidence" value="ECO:0007669"/>
    <property type="project" value="UniProtKB-UniRule"/>
</dbReference>
<evidence type="ECO:0000256" key="7">
    <source>
        <dbReference type="HAMAP-Rule" id="MF_00156"/>
    </source>
</evidence>
<dbReference type="PANTHER" id="PTHR20881">
    <property type="entry name" value="3-METHYL-2-OXOBUTANOATE HYDROXYMETHYLTRANSFERASE"/>
    <property type="match status" value="1"/>
</dbReference>
<dbReference type="Pfam" id="PF02548">
    <property type="entry name" value="Pantoate_transf"/>
    <property type="match status" value="1"/>
</dbReference>
<protein>
    <recommendedName>
        <fullName evidence="7">3-methyl-2-oxobutanoate hydroxymethyltransferase</fullName>
        <ecNumber evidence="7">2.1.2.11</ecNumber>
    </recommendedName>
    <alternativeName>
        <fullName evidence="7">Ketopantoate hydroxymethyltransferase</fullName>
        <shortName evidence="7">KPHMT</shortName>
    </alternativeName>
</protein>
<comment type="catalytic activity">
    <reaction evidence="7">
        <text>(6R)-5,10-methylene-5,6,7,8-tetrahydrofolate + 3-methyl-2-oxobutanoate + H2O = 2-dehydropantoate + (6S)-5,6,7,8-tetrahydrofolate</text>
        <dbReference type="Rhea" id="RHEA:11824"/>
        <dbReference type="ChEBI" id="CHEBI:11561"/>
        <dbReference type="ChEBI" id="CHEBI:11851"/>
        <dbReference type="ChEBI" id="CHEBI:15377"/>
        <dbReference type="ChEBI" id="CHEBI:15636"/>
        <dbReference type="ChEBI" id="CHEBI:57453"/>
        <dbReference type="EC" id="2.1.2.11"/>
    </reaction>
</comment>
<dbReference type="InterPro" id="IPR003700">
    <property type="entry name" value="Pantoate_hydroxy_MeTrfase"/>
</dbReference>
<keyword evidence="7 10" id="KW-0479">Metal-binding</keyword>
<comment type="subunit">
    <text evidence="3 7">Homodecamer; pentamer of dimers.</text>
</comment>
<feature type="binding site" evidence="7 10">
    <location>
        <position position="112"/>
    </location>
    <ligand>
        <name>Mg(2+)</name>
        <dbReference type="ChEBI" id="CHEBI:18420"/>
    </ligand>
</feature>
<dbReference type="Gene3D" id="3.20.20.60">
    <property type="entry name" value="Phosphoenolpyruvate-binding domains"/>
    <property type="match status" value="1"/>
</dbReference>
<dbReference type="InterPro" id="IPR040442">
    <property type="entry name" value="Pyrv_kinase-like_dom_sf"/>
</dbReference>
<organism evidence="11">
    <name type="scientific">Anaplasma marginale</name>
    <dbReference type="NCBI Taxonomy" id="770"/>
    <lineage>
        <taxon>Bacteria</taxon>
        <taxon>Pseudomonadati</taxon>
        <taxon>Pseudomonadota</taxon>
        <taxon>Alphaproteobacteria</taxon>
        <taxon>Rickettsiales</taxon>
        <taxon>Anaplasmataceae</taxon>
        <taxon>Anaplasma</taxon>
    </lineage>
</organism>
<dbReference type="NCBIfam" id="NF001452">
    <property type="entry name" value="PRK00311.1"/>
    <property type="match status" value="1"/>
</dbReference>
<dbReference type="HAMAP" id="MF_00156">
    <property type="entry name" value="PanB"/>
    <property type="match status" value="1"/>
</dbReference>
<feature type="binding site" evidence="7 9">
    <location>
        <position position="81"/>
    </location>
    <ligand>
        <name>3-methyl-2-oxobutanoate</name>
        <dbReference type="ChEBI" id="CHEBI:11851"/>
    </ligand>
</feature>
<evidence type="ECO:0000256" key="2">
    <source>
        <dbReference type="ARBA" id="ARBA00008676"/>
    </source>
</evidence>
<dbReference type="GO" id="GO:0008168">
    <property type="term" value="F:methyltransferase activity"/>
    <property type="evidence" value="ECO:0007669"/>
    <property type="project" value="UniProtKB-KW"/>
</dbReference>
<accession>A0A643CL01</accession>
<dbReference type="UniPathway" id="UPA00028">
    <property type="reaction ID" value="UER00003"/>
</dbReference>
<evidence type="ECO:0000256" key="6">
    <source>
        <dbReference type="ARBA" id="ARBA00056497"/>
    </source>
</evidence>
<dbReference type="EC" id="2.1.2.11" evidence="7"/>
<evidence type="ECO:0000256" key="10">
    <source>
        <dbReference type="PIRSR" id="PIRSR000388-3"/>
    </source>
</evidence>
<evidence type="ECO:0000256" key="4">
    <source>
        <dbReference type="ARBA" id="ARBA00022655"/>
    </source>
</evidence>
<feature type="binding site" evidence="7 9">
    <location>
        <begin position="42"/>
        <end position="43"/>
    </location>
    <ligand>
        <name>3-methyl-2-oxobutanoate</name>
        <dbReference type="ChEBI" id="CHEBI:11851"/>
    </ligand>
</feature>
<feature type="binding site" evidence="7 10">
    <location>
        <position position="81"/>
    </location>
    <ligand>
        <name>Mg(2+)</name>
        <dbReference type="ChEBI" id="CHEBI:18420"/>
    </ligand>
</feature>
<comment type="subcellular location">
    <subcellularLocation>
        <location evidence="7">Cytoplasm</location>
    </subcellularLocation>
</comment>
<comment type="similarity">
    <text evidence="2 7">Belongs to the PanB family.</text>
</comment>
<comment type="caution">
    <text evidence="11">The sequence shown here is derived from an EMBL/GenBank/DDBJ whole genome shotgun (WGS) entry which is preliminary data.</text>
</comment>
<dbReference type="GO" id="GO:0032259">
    <property type="term" value="P:methylation"/>
    <property type="evidence" value="ECO:0007669"/>
    <property type="project" value="UniProtKB-KW"/>
</dbReference>
<proteinExistence type="inferred from homology"/>
<feature type="active site" description="Proton acceptor" evidence="7 8">
    <location>
        <position position="179"/>
    </location>
</feature>
<reference evidence="11" key="1">
    <citation type="submission" date="2019-08" db="EMBL/GenBank/DDBJ databases">
        <authorList>
            <person name="Amaro Estrada I."/>
            <person name="Quiroz Castaneda R.E."/>
            <person name="Martinez Ocampo F."/>
            <person name="Rodriguez Camarillo S.D."/>
        </authorList>
    </citation>
    <scope>NUCLEOTIDE SEQUENCE</scope>
    <source>
        <strain evidence="11">MEX-30-184-02</strain>
    </source>
</reference>
<dbReference type="SMR" id="A0A643CL01"/>
<dbReference type="PANTHER" id="PTHR20881:SF0">
    <property type="entry name" value="3-METHYL-2-OXOBUTANOATE HYDROXYMETHYLTRANSFERASE"/>
    <property type="match status" value="1"/>
</dbReference>
<dbReference type="RefSeq" id="WP_011114134.1">
    <property type="nucleotide sequence ID" value="NZ_CP023730.1"/>
</dbReference>
<dbReference type="InterPro" id="IPR015813">
    <property type="entry name" value="Pyrv/PenolPyrv_kinase-like_dom"/>
</dbReference>
<dbReference type="EMBL" id="VTCY01000006">
    <property type="protein sequence ID" value="KAB0452028.1"/>
    <property type="molecule type" value="Genomic_DNA"/>
</dbReference>
<dbReference type="GO" id="GO:0000287">
    <property type="term" value="F:magnesium ion binding"/>
    <property type="evidence" value="ECO:0007669"/>
    <property type="project" value="TreeGrafter"/>
</dbReference>
<keyword evidence="11" id="KW-0489">Methyltransferase</keyword>
<evidence type="ECO:0000256" key="9">
    <source>
        <dbReference type="PIRSR" id="PIRSR000388-2"/>
    </source>
</evidence>
<evidence type="ECO:0000256" key="5">
    <source>
        <dbReference type="ARBA" id="ARBA00022679"/>
    </source>
</evidence>
<dbReference type="CDD" id="cd06557">
    <property type="entry name" value="KPHMT-like"/>
    <property type="match status" value="1"/>
</dbReference>
<evidence type="ECO:0000256" key="8">
    <source>
        <dbReference type="PIRSR" id="PIRSR000388-1"/>
    </source>
</evidence>
<evidence type="ECO:0000313" key="11">
    <source>
        <dbReference type="EMBL" id="KAB0452028.1"/>
    </source>
</evidence>
<comment type="function">
    <text evidence="6 7">Catalyzes the reversible reaction in which hydroxymethyl group from 5,10-methylenetetrahydrofolate is transferred onto alpha-ketoisovalerate to form ketopantoate.</text>
</comment>
<feature type="binding site" evidence="7 10">
    <location>
        <position position="42"/>
    </location>
    <ligand>
        <name>Mg(2+)</name>
        <dbReference type="ChEBI" id="CHEBI:18420"/>
    </ligand>
</feature>
<keyword evidence="7" id="KW-0963">Cytoplasm</keyword>
<comment type="cofactor">
    <cofactor evidence="7 10">
        <name>Mg(2+)</name>
        <dbReference type="ChEBI" id="CHEBI:18420"/>
    </cofactor>
    <text evidence="7 10">Binds 1 Mg(2+) ion per subunit.</text>
</comment>
<evidence type="ECO:0000256" key="3">
    <source>
        <dbReference type="ARBA" id="ARBA00011424"/>
    </source>
</evidence>
<feature type="binding site" evidence="7 9">
    <location>
        <position position="110"/>
    </location>
    <ligand>
        <name>3-methyl-2-oxobutanoate</name>
        <dbReference type="ChEBI" id="CHEBI:11851"/>
    </ligand>
</feature>
<dbReference type="GO" id="GO:0005737">
    <property type="term" value="C:cytoplasm"/>
    <property type="evidence" value="ECO:0007669"/>
    <property type="project" value="UniProtKB-SubCell"/>
</dbReference>
<dbReference type="GO" id="GO:0003864">
    <property type="term" value="F:3-methyl-2-oxobutanoate hydroxymethyltransferase activity"/>
    <property type="evidence" value="ECO:0007669"/>
    <property type="project" value="UniProtKB-UniRule"/>
</dbReference>
<keyword evidence="7 10" id="KW-0460">Magnesium</keyword>
<gene>
    <name evidence="7 11" type="primary">panB</name>
    <name evidence="11" type="ORF">FY207_02660</name>
</gene>
<evidence type="ECO:0000256" key="1">
    <source>
        <dbReference type="ARBA" id="ARBA00005033"/>
    </source>
</evidence>
<dbReference type="NCBIfam" id="TIGR00222">
    <property type="entry name" value="panB"/>
    <property type="match status" value="1"/>
</dbReference>
<comment type="pathway">
    <text evidence="1 7">Cofactor biosynthesis; (R)-pantothenate biosynthesis; (R)-pantoate from 3-methyl-2-oxobutanoate: step 1/2.</text>
</comment>
<keyword evidence="4 7" id="KW-0566">Pantothenate biosynthesis</keyword>
<dbReference type="PIRSF" id="PIRSF000388">
    <property type="entry name" value="Pantoate_hydroxy_MeTrfase"/>
    <property type="match status" value="1"/>
</dbReference>
<dbReference type="SUPFAM" id="SSF51621">
    <property type="entry name" value="Phosphoenolpyruvate/pyruvate domain"/>
    <property type="match status" value="1"/>
</dbReference>
<keyword evidence="5 7" id="KW-0808">Transferase</keyword>
<dbReference type="AlphaFoldDB" id="A0A643CL01"/>